<sequence>MNAEELFIMEYLNGNSHPHTILAHIGSISLNSDQSVKYLSNVSSDIKFKIFEEIKEGTIWEPRIALTPLQKKAIIKRDKNKCIECDSEQDLEVHHIDCNPGDYSQENLVTLCKKCHPKGDNTVFWIPYLEKKVESMPKIDFPKFSSNRKDVKFIEYHRALKRENEKLKHYKRENENLKNYKNEELKQHIIQLKIENKELKYDIKELEIENNKLKNELKSKNPFQAFNYIYMKYQSSLEERRKLELKHDSLTKIIKDKEREIYNLNEKLYHSKLRANRLELELAQKESSKLMYLKIYITNYLNYKFDKIASYFRRKLSNLND</sequence>
<dbReference type="RefSeq" id="WP_157197641.1">
    <property type="nucleotide sequence ID" value="NZ_JAPVER010000020.1"/>
</dbReference>
<organism evidence="4">
    <name type="scientific">Methanobacterium veterum</name>
    <dbReference type="NCBI Taxonomy" id="408577"/>
    <lineage>
        <taxon>Archaea</taxon>
        <taxon>Methanobacteriati</taxon>
        <taxon>Methanobacteriota</taxon>
        <taxon>Methanomada group</taxon>
        <taxon>Methanobacteria</taxon>
        <taxon>Methanobacteriales</taxon>
        <taxon>Methanobacteriaceae</taxon>
        <taxon>Methanobacterium</taxon>
    </lineage>
</organism>
<gene>
    <name evidence="4" type="ORF">O3H35_14105</name>
    <name evidence="3" type="ORF">O3H54_14390</name>
</gene>
<keyword evidence="5" id="KW-1185">Reference proteome</keyword>
<reference evidence="4" key="1">
    <citation type="submission" date="2022-12" db="EMBL/GenBank/DDBJ databases">
        <title>Reclassification of two methanogenic archaea species isolated from the Kolyma lowland permafrost.</title>
        <authorList>
            <person name="Trubitsyn V.E."/>
            <person name="Rivkina E.M."/>
            <person name="Shcherbakova V.A."/>
        </authorList>
    </citation>
    <scope>NUCLEOTIDE SEQUENCE</scope>
    <source>
        <strain evidence="3">M2</strain>
        <strain evidence="4">MK4</strain>
    </source>
</reference>
<evidence type="ECO:0000259" key="2">
    <source>
        <dbReference type="SMART" id="SM00507"/>
    </source>
</evidence>
<dbReference type="EMBL" id="JAPVER010000020">
    <property type="protein sequence ID" value="MCZ3367074.1"/>
    <property type="molecule type" value="Genomic_DNA"/>
</dbReference>
<feature type="domain" description="HNH nuclease" evidence="2">
    <location>
        <begin position="69"/>
        <end position="117"/>
    </location>
</feature>
<evidence type="ECO:0000313" key="3">
    <source>
        <dbReference type="EMBL" id="MCZ3367074.1"/>
    </source>
</evidence>
<evidence type="ECO:0000256" key="1">
    <source>
        <dbReference type="SAM" id="Coils"/>
    </source>
</evidence>
<name>A0A9E5A5V0_9EURY</name>
<dbReference type="Proteomes" id="UP001074446">
    <property type="component" value="Unassembled WGS sequence"/>
</dbReference>
<comment type="caution">
    <text evidence="4">The sequence shown here is derived from an EMBL/GenBank/DDBJ whole genome shotgun (WGS) entry which is preliminary data.</text>
</comment>
<protein>
    <recommendedName>
        <fullName evidence="2">HNH nuclease domain-containing protein</fullName>
    </recommendedName>
</protein>
<dbReference type="CDD" id="cd00085">
    <property type="entry name" value="HNHc"/>
    <property type="match status" value="1"/>
</dbReference>
<dbReference type="InterPro" id="IPR003615">
    <property type="entry name" value="HNH_nuc"/>
</dbReference>
<evidence type="ECO:0000313" key="4">
    <source>
        <dbReference type="EMBL" id="MCZ3373779.1"/>
    </source>
</evidence>
<feature type="coiled-coil region" evidence="1">
    <location>
        <begin position="240"/>
        <end position="267"/>
    </location>
</feature>
<dbReference type="EMBL" id="JAPVES010000030">
    <property type="protein sequence ID" value="MCZ3373779.1"/>
    <property type="molecule type" value="Genomic_DNA"/>
</dbReference>
<dbReference type="SMART" id="SM00507">
    <property type="entry name" value="HNHc"/>
    <property type="match status" value="1"/>
</dbReference>
<feature type="coiled-coil region" evidence="1">
    <location>
        <begin position="160"/>
        <end position="216"/>
    </location>
</feature>
<dbReference type="AlphaFoldDB" id="A0A9E5A5V0"/>
<evidence type="ECO:0000313" key="5">
    <source>
        <dbReference type="Proteomes" id="UP001068021"/>
    </source>
</evidence>
<dbReference type="Proteomes" id="UP001068021">
    <property type="component" value="Unassembled WGS sequence"/>
</dbReference>
<keyword evidence="1" id="KW-0175">Coiled coil</keyword>
<proteinExistence type="predicted"/>
<dbReference type="Gene3D" id="1.10.30.50">
    <property type="match status" value="1"/>
</dbReference>
<accession>A0A9E5A5V0</accession>